<dbReference type="Proteomes" id="UP001374599">
    <property type="component" value="Unassembled WGS sequence"/>
</dbReference>
<sequence length="72" mass="8558">MDNKKQLKIRILPDGTIMTETKGIKSKKCLDYIDLIEEITNAKVYDSEFTNEYYEKEIINVYQENTQSLYNK</sequence>
<evidence type="ECO:0000313" key="1">
    <source>
        <dbReference type="EMBL" id="GMQ65149.1"/>
    </source>
</evidence>
<name>A0ACB5UQ89_9FIRM</name>
<protein>
    <submittedName>
        <fullName evidence="1">Uncharacterized protein</fullName>
    </submittedName>
</protein>
<organism evidence="1 2">
    <name type="scientific">Vallitalea maricola</name>
    <dbReference type="NCBI Taxonomy" id="3074433"/>
    <lineage>
        <taxon>Bacteria</taxon>
        <taxon>Bacillati</taxon>
        <taxon>Bacillota</taxon>
        <taxon>Clostridia</taxon>
        <taxon>Lachnospirales</taxon>
        <taxon>Vallitaleaceae</taxon>
        <taxon>Vallitalea</taxon>
    </lineage>
</organism>
<gene>
    <name evidence="1" type="ORF">AN2V17_43910</name>
</gene>
<comment type="caution">
    <text evidence="1">The sequence shown here is derived from an EMBL/GenBank/DDBJ whole genome shotgun (WGS) entry which is preliminary data.</text>
</comment>
<dbReference type="EMBL" id="BTPU01000099">
    <property type="protein sequence ID" value="GMQ65149.1"/>
    <property type="molecule type" value="Genomic_DNA"/>
</dbReference>
<proteinExistence type="predicted"/>
<reference evidence="1" key="1">
    <citation type="submission" date="2023-09" db="EMBL/GenBank/DDBJ databases">
        <title>Vallitalea sediminicola and Vallitalea maricola sp. nov., anaerobic bacteria isolated from marine sediment.</title>
        <authorList>
            <person name="Hirano S."/>
            <person name="Maeda A."/>
            <person name="Terahara T."/>
            <person name="Mori K."/>
            <person name="Hamada M."/>
            <person name="Matsumoto R."/>
            <person name="Kobayashi T."/>
        </authorList>
    </citation>
    <scope>NUCLEOTIDE SEQUENCE</scope>
    <source>
        <strain evidence="1">AN17-2</strain>
    </source>
</reference>
<accession>A0ACB5UQ89</accession>
<keyword evidence="2" id="KW-1185">Reference proteome</keyword>
<evidence type="ECO:0000313" key="2">
    <source>
        <dbReference type="Proteomes" id="UP001374599"/>
    </source>
</evidence>